<keyword evidence="1" id="KW-0732">Signal</keyword>
<protein>
    <submittedName>
        <fullName evidence="2">Uncharacterized protein</fullName>
    </submittedName>
</protein>
<feature type="signal peptide" evidence="1">
    <location>
        <begin position="1"/>
        <end position="21"/>
    </location>
</feature>
<evidence type="ECO:0000313" key="2">
    <source>
        <dbReference type="EMBL" id="MCV2366941.1"/>
    </source>
</evidence>
<evidence type="ECO:0000313" key="3">
    <source>
        <dbReference type="Proteomes" id="UP001209701"/>
    </source>
</evidence>
<evidence type="ECO:0000256" key="1">
    <source>
        <dbReference type="SAM" id="SignalP"/>
    </source>
</evidence>
<reference evidence="2 3" key="1">
    <citation type="submission" date="2021-11" db="EMBL/GenBank/DDBJ databases">
        <authorList>
            <person name="Liang Q."/>
            <person name="Mou H."/>
            <person name="Liu Z."/>
        </authorList>
    </citation>
    <scope>NUCLEOTIDE SEQUENCE [LARGE SCALE GENOMIC DNA]</scope>
    <source>
        <strain evidence="2 3">CHU3</strain>
    </source>
</reference>
<name>A0ABT2Y9G6_9BURK</name>
<gene>
    <name evidence="2" type="ORF">LNV07_02365</name>
</gene>
<keyword evidence="3" id="KW-1185">Reference proteome</keyword>
<dbReference type="Proteomes" id="UP001209701">
    <property type="component" value="Unassembled WGS sequence"/>
</dbReference>
<dbReference type="RefSeq" id="WP_263569552.1">
    <property type="nucleotide sequence ID" value="NZ_JAJIRN010000001.1"/>
</dbReference>
<sequence length="296" mass="32062">MQTSNLFPRITAILAALTLCACGGGGVGNEGSDGNLPDAQDYNRVNNYNYAYVYALGEGAYRRFGEVNVLRDLALQTILSKGSAAGGYPCLLGGSLRMDVSNQRHDFSFNNCDLGTFFIASGQLTLIINDKKPLPGQPPIEFDVTIKTLNYRSESTGQLMQVLDASMGERFLADGKTFDVPYLFWVSQNNKRQRYAGSVTKLPGTVSGKPGWIAIHTDVAADGTVNYAKTLDVRTELSDTRLIITGRGDKSSVTGTKLAPNGQSIKLEVRAYGSDTPTLEKIISASDLLELIWRAL</sequence>
<dbReference type="EMBL" id="JAJIRN010000001">
    <property type="protein sequence ID" value="MCV2366941.1"/>
    <property type="molecule type" value="Genomic_DNA"/>
</dbReference>
<accession>A0ABT2Y9G6</accession>
<feature type="chain" id="PRO_5046038205" evidence="1">
    <location>
        <begin position="22"/>
        <end position="296"/>
    </location>
</feature>
<proteinExistence type="predicted"/>
<organism evidence="2 3">
    <name type="scientific">Roseateles oligotrophus</name>
    <dbReference type="NCBI Taxonomy" id="1769250"/>
    <lineage>
        <taxon>Bacteria</taxon>
        <taxon>Pseudomonadati</taxon>
        <taxon>Pseudomonadota</taxon>
        <taxon>Betaproteobacteria</taxon>
        <taxon>Burkholderiales</taxon>
        <taxon>Sphaerotilaceae</taxon>
        <taxon>Roseateles</taxon>
    </lineage>
</organism>
<comment type="caution">
    <text evidence="2">The sequence shown here is derived from an EMBL/GenBank/DDBJ whole genome shotgun (WGS) entry which is preliminary data.</text>
</comment>